<dbReference type="InterPro" id="IPR006597">
    <property type="entry name" value="Sel1-like"/>
</dbReference>
<evidence type="ECO:0000313" key="1">
    <source>
        <dbReference type="EMBL" id="MBD8038761.1"/>
    </source>
</evidence>
<reference evidence="1 2" key="1">
    <citation type="submission" date="2020-08" db="EMBL/GenBank/DDBJ databases">
        <title>A Genomic Blueprint of the Chicken Gut Microbiome.</title>
        <authorList>
            <person name="Gilroy R."/>
            <person name="Ravi A."/>
            <person name="Getino M."/>
            <person name="Pursley I."/>
            <person name="Horton D.L."/>
            <person name="Alikhan N.-F."/>
            <person name="Baker D."/>
            <person name="Gharbi K."/>
            <person name="Hall N."/>
            <person name="Watson M."/>
            <person name="Adriaenssens E.M."/>
            <person name="Foster-Nyarko E."/>
            <person name="Jarju S."/>
            <person name="Secka A."/>
            <person name="Antonio M."/>
            <person name="Oren A."/>
            <person name="Chaudhuri R."/>
            <person name="La Ragione R.M."/>
            <person name="Hildebrand F."/>
            <person name="Pallen M.J."/>
        </authorList>
    </citation>
    <scope>NUCLEOTIDE SEQUENCE [LARGE SCALE GENOMIC DNA]</scope>
    <source>
        <strain evidence="1 2">A46</strain>
    </source>
</reference>
<name>A0ABR8Y3G8_9BACL</name>
<dbReference type="InterPro" id="IPR052945">
    <property type="entry name" value="Mitotic_Regulator"/>
</dbReference>
<dbReference type="SUPFAM" id="SSF81901">
    <property type="entry name" value="HCP-like"/>
    <property type="match status" value="1"/>
</dbReference>
<evidence type="ECO:0000313" key="2">
    <source>
        <dbReference type="Proteomes" id="UP000619101"/>
    </source>
</evidence>
<dbReference type="Gene3D" id="1.25.40.10">
    <property type="entry name" value="Tetratricopeptide repeat domain"/>
    <property type="match status" value="2"/>
</dbReference>
<dbReference type="Proteomes" id="UP000619101">
    <property type="component" value="Unassembled WGS sequence"/>
</dbReference>
<dbReference type="PANTHER" id="PTHR43628">
    <property type="entry name" value="ACTIVATOR OF C KINASE PROTEIN 1-RELATED"/>
    <property type="match status" value="1"/>
</dbReference>
<protein>
    <submittedName>
        <fullName evidence="1">Sel1 repeat family protein</fullName>
    </submittedName>
</protein>
<dbReference type="InterPro" id="IPR011990">
    <property type="entry name" value="TPR-like_helical_dom_sf"/>
</dbReference>
<proteinExistence type="predicted"/>
<dbReference type="SMART" id="SM00671">
    <property type="entry name" value="SEL1"/>
    <property type="match status" value="5"/>
</dbReference>
<gene>
    <name evidence="1" type="ORF">H9635_18610</name>
</gene>
<dbReference type="EMBL" id="JACSPZ010000015">
    <property type="protein sequence ID" value="MBD8038761.1"/>
    <property type="molecule type" value="Genomic_DNA"/>
</dbReference>
<accession>A0ABR8Y3G8</accession>
<dbReference type="Pfam" id="PF08238">
    <property type="entry name" value="Sel1"/>
    <property type="match status" value="5"/>
</dbReference>
<comment type="caution">
    <text evidence="1">The sequence shown here is derived from an EMBL/GenBank/DDBJ whole genome shotgun (WGS) entry which is preliminary data.</text>
</comment>
<organism evidence="1 2">
    <name type="scientific">Solibacillus faecavium</name>
    <dbReference type="NCBI Taxonomy" id="2762221"/>
    <lineage>
        <taxon>Bacteria</taxon>
        <taxon>Bacillati</taxon>
        <taxon>Bacillota</taxon>
        <taxon>Bacilli</taxon>
        <taxon>Bacillales</taxon>
        <taxon>Caryophanaceae</taxon>
        <taxon>Solibacillus</taxon>
    </lineage>
</organism>
<keyword evidence="2" id="KW-1185">Reference proteome</keyword>
<dbReference type="PANTHER" id="PTHR43628:SF1">
    <property type="entry name" value="CHITIN SYNTHASE REGULATORY FACTOR 2-RELATED"/>
    <property type="match status" value="1"/>
</dbReference>
<sequence length="284" mass="32720">MDKYAKFLVWLKEREVDNLAIWLQEFELAEKGSEKAIINIALLYKQYGNFGEMYDLLNEMSERKNSEAMYELANCYIEGLGGKGSEHQALSLYKSAAQLGHRDAMNNLADMYFNGEATEVDEKKAFFWFEKAAELGVPEAMYTLGIMYEQGLGTKCNASKALDYYKRSAALQYVEAKYRLGMIFYSGELNQQQNDREAINWFRQAGEHFHVDAIYNLGYCYEHGHGVMQDVDRAMAYYKQASILGDIEATKRVVDYYEKANSIEATKWHEKLKSLENLNELDGI</sequence>